<evidence type="ECO:0000256" key="1">
    <source>
        <dbReference type="SAM" id="MobiDB-lite"/>
    </source>
</evidence>
<geneLocation type="plasmid" evidence="2 3">
    <name>unnamed2</name>
</geneLocation>
<name>A0A975QMJ4_9ACTN</name>
<keyword evidence="3" id="KW-1185">Reference proteome</keyword>
<evidence type="ECO:0000313" key="3">
    <source>
        <dbReference type="Proteomes" id="UP000682416"/>
    </source>
</evidence>
<sequence>MWGRYDDARGGGEGWLAFTTDPINHALAWCVRTHPDHGRTVVLVHDGDSADLHAHWTERPLLFRTGDYWWDGTTWYRPGQIWDWSTEAFAERPVAAASTVYASDQLDHTAHAERGRISKIANIDPNDPQQAKTGSMTWPAGHPSDPRAHCP</sequence>
<evidence type="ECO:0000313" key="2">
    <source>
        <dbReference type="EMBL" id="QVJ03469.1"/>
    </source>
</evidence>
<feature type="compositionally biased region" description="Polar residues" evidence="1">
    <location>
        <begin position="127"/>
        <end position="136"/>
    </location>
</feature>
<organism evidence="2 3">
    <name type="scientific">Nocardiopsis eucommiae</name>
    <dbReference type="NCBI Taxonomy" id="2831970"/>
    <lineage>
        <taxon>Bacteria</taxon>
        <taxon>Bacillati</taxon>
        <taxon>Actinomycetota</taxon>
        <taxon>Actinomycetes</taxon>
        <taxon>Streptosporangiales</taxon>
        <taxon>Nocardiopsidaceae</taxon>
        <taxon>Nocardiopsis</taxon>
    </lineage>
</organism>
<proteinExistence type="predicted"/>
<dbReference type="AlphaFoldDB" id="A0A975QMJ4"/>
<dbReference type="KEGG" id="nec:KGD82_27680"/>
<gene>
    <name evidence="2" type="ORF">KGD82_27680</name>
</gene>
<feature type="region of interest" description="Disordered" evidence="1">
    <location>
        <begin position="118"/>
        <end position="151"/>
    </location>
</feature>
<dbReference type="Proteomes" id="UP000682416">
    <property type="component" value="Plasmid unnamed2"/>
</dbReference>
<protein>
    <submittedName>
        <fullName evidence="2">Uncharacterized protein</fullName>
    </submittedName>
</protein>
<keyword evidence="2" id="KW-0614">Plasmid</keyword>
<reference evidence="2" key="1">
    <citation type="submission" date="2021-05" db="EMBL/GenBank/DDBJ databases">
        <authorList>
            <person name="Kaiqin L."/>
            <person name="Jian G."/>
        </authorList>
    </citation>
    <scope>NUCLEOTIDE SEQUENCE</scope>
    <source>
        <strain evidence="2">HDS5</strain>
        <plasmid evidence="2">unnamed2</plasmid>
    </source>
</reference>
<accession>A0A975QMJ4</accession>
<dbReference type="EMBL" id="CP074403">
    <property type="protein sequence ID" value="QVJ03469.1"/>
    <property type="molecule type" value="Genomic_DNA"/>
</dbReference>